<evidence type="ECO:0000256" key="10">
    <source>
        <dbReference type="SAM" id="MobiDB-lite"/>
    </source>
</evidence>
<feature type="transmembrane region" description="Helical" evidence="11">
    <location>
        <begin position="104"/>
        <end position="127"/>
    </location>
</feature>
<keyword evidence="6 11" id="KW-1133">Transmembrane helix</keyword>
<dbReference type="SUPFAM" id="SSF103506">
    <property type="entry name" value="Mitochondrial carrier"/>
    <property type="match status" value="1"/>
</dbReference>
<evidence type="ECO:0000256" key="8">
    <source>
        <dbReference type="PROSITE-ProRule" id="PRU00282"/>
    </source>
</evidence>
<evidence type="ECO:0000256" key="4">
    <source>
        <dbReference type="ARBA" id="ARBA00022692"/>
    </source>
</evidence>
<evidence type="ECO:0000256" key="6">
    <source>
        <dbReference type="ARBA" id="ARBA00022989"/>
    </source>
</evidence>
<comment type="caution">
    <text evidence="12">The sequence shown here is derived from an EMBL/GenBank/DDBJ whole genome shotgun (WGS) entry which is preliminary data.</text>
</comment>
<feature type="repeat" description="Solcar" evidence="8">
    <location>
        <begin position="31"/>
        <end position="133"/>
    </location>
</feature>
<evidence type="ECO:0000256" key="3">
    <source>
        <dbReference type="ARBA" id="ARBA00022448"/>
    </source>
</evidence>
<feature type="repeat" description="Solcar" evidence="8">
    <location>
        <begin position="146"/>
        <end position="235"/>
    </location>
</feature>
<comment type="subcellular location">
    <subcellularLocation>
        <location evidence="1">Membrane</location>
        <topology evidence="1">Multi-pass membrane protein</topology>
    </subcellularLocation>
</comment>
<evidence type="ECO:0000256" key="11">
    <source>
        <dbReference type="SAM" id="Phobius"/>
    </source>
</evidence>
<reference evidence="12 13" key="1">
    <citation type="submission" date="2022-07" db="EMBL/GenBank/DDBJ databases">
        <title>Genome-wide signatures of adaptation to extreme environments.</title>
        <authorList>
            <person name="Cho C.H."/>
            <person name="Yoon H.S."/>
        </authorList>
    </citation>
    <scope>NUCLEOTIDE SEQUENCE [LARGE SCALE GENOMIC DNA]</scope>
    <source>
        <strain evidence="12 13">DBV 063 E5</strain>
    </source>
</reference>
<dbReference type="GO" id="GO:0016020">
    <property type="term" value="C:membrane"/>
    <property type="evidence" value="ECO:0007669"/>
    <property type="project" value="UniProtKB-SubCell"/>
</dbReference>
<dbReference type="InterPro" id="IPR023395">
    <property type="entry name" value="MCP_dom_sf"/>
</dbReference>
<keyword evidence="7 8" id="KW-0472">Membrane</keyword>
<dbReference type="AlphaFoldDB" id="A0AAV9J2R9"/>
<dbReference type="PANTHER" id="PTHR45667">
    <property type="entry name" value="S-ADENOSYLMETHIONINE MITOCHONDRIAL CARRIER PROTEIN"/>
    <property type="match status" value="1"/>
</dbReference>
<evidence type="ECO:0000313" key="13">
    <source>
        <dbReference type="Proteomes" id="UP001301350"/>
    </source>
</evidence>
<dbReference type="Pfam" id="PF00153">
    <property type="entry name" value="Mito_carr"/>
    <property type="match status" value="3"/>
</dbReference>
<dbReference type="EMBL" id="JANCYW010000020">
    <property type="protein sequence ID" value="KAK4538837.1"/>
    <property type="molecule type" value="Genomic_DNA"/>
</dbReference>
<feature type="repeat" description="Solcar" evidence="8">
    <location>
        <begin position="244"/>
        <end position="329"/>
    </location>
</feature>
<sequence length="351" mass="37140">MLPVDERGSDGGGRQSSGGAAPVLGSGERAHNFAFDCVAGGVAGLVADLMMHPLDTIKARLQAQVSMRYVAGGREGASEYRPRPYRGVWDCALRVYREQGMRRGLYAGLSAVLLGSVPASALTFGSYKLIKSVLPGEEAWMGGGGSAWWRDLAAASVADVAALVTYVPAEVVAKRLQVAGMGPARDYTSPLQALRVIARTEGIWRGVYAGTGATLLRDVPFTALQFAFFEQLKALLGPSAWTPDGLLLCGLAAGAGAGAATTPLDVVKTRLQTQPTGADRPYTGVWQCLRTIAAQEGPQALFKGIGPRILWVAPASAITLSVYESAIQLLQPRRYERVVEAQVIEVVPDAR</sequence>
<evidence type="ECO:0000256" key="7">
    <source>
        <dbReference type="ARBA" id="ARBA00023136"/>
    </source>
</evidence>
<gene>
    <name evidence="12" type="ORF">CDCA_CDCA20G4862</name>
</gene>
<evidence type="ECO:0000313" key="12">
    <source>
        <dbReference type="EMBL" id="KAK4538837.1"/>
    </source>
</evidence>
<evidence type="ECO:0000256" key="9">
    <source>
        <dbReference type="RuleBase" id="RU000488"/>
    </source>
</evidence>
<comment type="similarity">
    <text evidence="2 9">Belongs to the mitochondrial carrier (TC 2.A.29) family.</text>
</comment>
<protein>
    <submittedName>
        <fullName evidence="12">Uncharacterized protein</fullName>
    </submittedName>
</protein>
<dbReference type="PRINTS" id="PR00926">
    <property type="entry name" value="MITOCARRIER"/>
</dbReference>
<evidence type="ECO:0000256" key="5">
    <source>
        <dbReference type="ARBA" id="ARBA00022737"/>
    </source>
</evidence>
<organism evidence="12 13">
    <name type="scientific">Cyanidium caldarium</name>
    <name type="common">Red alga</name>
    <dbReference type="NCBI Taxonomy" id="2771"/>
    <lineage>
        <taxon>Eukaryota</taxon>
        <taxon>Rhodophyta</taxon>
        <taxon>Bangiophyceae</taxon>
        <taxon>Cyanidiales</taxon>
        <taxon>Cyanidiaceae</taxon>
        <taxon>Cyanidium</taxon>
    </lineage>
</organism>
<feature type="region of interest" description="Disordered" evidence="10">
    <location>
        <begin position="1"/>
        <end position="22"/>
    </location>
</feature>
<keyword evidence="5" id="KW-0677">Repeat</keyword>
<name>A0AAV9J2R9_CYACA</name>
<dbReference type="InterPro" id="IPR018108">
    <property type="entry name" value="MCP_transmembrane"/>
</dbReference>
<evidence type="ECO:0000256" key="2">
    <source>
        <dbReference type="ARBA" id="ARBA00006375"/>
    </source>
</evidence>
<keyword evidence="4 8" id="KW-0812">Transmembrane</keyword>
<keyword evidence="3 9" id="KW-0813">Transport</keyword>
<keyword evidence="13" id="KW-1185">Reference proteome</keyword>
<proteinExistence type="inferred from homology"/>
<dbReference type="GO" id="GO:0055085">
    <property type="term" value="P:transmembrane transport"/>
    <property type="evidence" value="ECO:0007669"/>
    <property type="project" value="InterPro"/>
</dbReference>
<dbReference type="Proteomes" id="UP001301350">
    <property type="component" value="Unassembled WGS sequence"/>
</dbReference>
<dbReference type="Gene3D" id="1.50.40.10">
    <property type="entry name" value="Mitochondrial carrier domain"/>
    <property type="match status" value="1"/>
</dbReference>
<dbReference type="InterPro" id="IPR002067">
    <property type="entry name" value="MCP"/>
</dbReference>
<accession>A0AAV9J2R9</accession>
<dbReference type="PROSITE" id="PS50920">
    <property type="entry name" value="SOLCAR"/>
    <property type="match status" value="3"/>
</dbReference>
<evidence type="ECO:0000256" key="1">
    <source>
        <dbReference type="ARBA" id="ARBA00004141"/>
    </source>
</evidence>